<dbReference type="RefSeq" id="WP_149159959.1">
    <property type="nucleotide sequence ID" value="NZ_CP043505.1"/>
</dbReference>
<dbReference type="SUPFAM" id="SSF47413">
    <property type="entry name" value="lambda repressor-like DNA-binding domains"/>
    <property type="match status" value="1"/>
</dbReference>
<protein>
    <submittedName>
        <fullName evidence="6">LacI family DNA-binding transcriptional regulator</fullName>
    </submittedName>
</protein>
<dbReference type="GO" id="GO:0000976">
    <property type="term" value="F:transcription cis-regulatory region binding"/>
    <property type="evidence" value="ECO:0007669"/>
    <property type="project" value="TreeGrafter"/>
</dbReference>
<gene>
    <name evidence="6" type="ORF">FLP10_05480</name>
</gene>
<keyword evidence="1" id="KW-0805">Transcription regulation</keyword>
<dbReference type="InterPro" id="IPR010982">
    <property type="entry name" value="Lambda_DNA-bd_dom_sf"/>
</dbReference>
<dbReference type="GO" id="GO:0003700">
    <property type="term" value="F:DNA-binding transcription factor activity"/>
    <property type="evidence" value="ECO:0007669"/>
    <property type="project" value="TreeGrafter"/>
</dbReference>
<feature type="region of interest" description="Disordered" evidence="4">
    <location>
        <begin position="323"/>
        <end position="368"/>
    </location>
</feature>
<evidence type="ECO:0000259" key="5">
    <source>
        <dbReference type="PROSITE" id="PS50932"/>
    </source>
</evidence>
<dbReference type="EMBL" id="CP043505">
    <property type="protein sequence ID" value="QEO13936.1"/>
    <property type="molecule type" value="Genomic_DNA"/>
</dbReference>
<reference evidence="6 7" key="1">
    <citation type="submission" date="2019-09" db="EMBL/GenBank/DDBJ databases">
        <title>Genome sequencing of strain KACC 19306.</title>
        <authorList>
            <person name="Heo J."/>
            <person name="Kim S.-J."/>
            <person name="Kim J.-S."/>
            <person name="Hong S.-B."/>
            <person name="Kwon S.-W."/>
        </authorList>
    </citation>
    <scope>NUCLEOTIDE SEQUENCE [LARGE SCALE GENOMIC DNA]</scope>
    <source>
        <strain evidence="6 7">KACC 19306</strain>
    </source>
</reference>
<organism evidence="6 7">
    <name type="scientific">Agromyces intestinalis</name>
    <dbReference type="NCBI Taxonomy" id="2592652"/>
    <lineage>
        <taxon>Bacteria</taxon>
        <taxon>Bacillati</taxon>
        <taxon>Actinomycetota</taxon>
        <taxon>Actinomycetes</taxon>
        <taxon>Micrococcales</taxon>
        <taxon>Microbacteriaceae</taxon>
        <taxon>Agromyces</taxon>
    </lineage>
</organism>
<feature type="domain" description="HTH lacI-type" evidence="5">
    <location>
        <begin position="10"/>
        <end position="64"/>
    </location>
</feature>
<dbReference type="Gene3D" id="1.10.260.40">
    <property type="entry name" value="lambda repressor-like DNA-binding domains"/>
    <property type="match status" value="1"/>
</dbReference>
<dbReference type="SMART" id="SM00354">
    <property type="entry name" value="HTH_LACI"/>
    <property type="match status" value="1"/>
</dbReference>
<dbReference type="OrthoDB" id="9785139at2"/>
<dbReference type="Gene3D" id="3.40.50.2300">
    <property type="match status" value="2"/>
</dbReference>
<dbReference type="SUPFAM" id="SSF53822">
    <property type="entry name" value="Periplasmic binding protein-like I"/>
    <property type="match status" value="1"/>
</dbReference>
<evidence type="ECO:0000313" key="7">
    <source>
        <dbReference type="Proteomes" id="UP000324678"/>
    </source>
</evidence>
<dbReference type="InterPro" id="IPR000843">
    <property type="entry name" value="HTH_LacI"/>
</dbReference>
<keyword evidence="2 6" id="KW-0238">DNA-binding</keyword>
<accession>A0A5C1YD33</accession>
<dbReference type="AlphaFoldDB" id="A0A5C1YD33"/>
<dbReference type="PANTHER" id="PTHR30146:SF109">
    <property type="entry name" value="HTH-TYPE TRANSCRIPTIONAL REGULATOR GALS"/>
    <property type="match status" value="1"/>
</dbReference>
<dbReference type="PANTHER" id="PTHR30146">
    <property type="entry name" value="LACI-RELATED TRANSCRIPTIONAL REPRESSOR"/>
    <property type="match status" value="1"/>
</dbReference>
<evidence type="ECO:0000313" key="6">
    <source>
        <dbReference type="EMBL" id="QEO13936.1"/>
    </source>
</evidence>
<keyword evidence="3" id="KW-0804">Transcription</keyword>
<evidence type="ECO:0000256" key="4">
    <source>
        <dbReference type="SAM" id="MobiDB-lite"/>
    </source>
</evidence>
<dbReference type="Pfam" id="PF00356">
    <property type="entry name" value="LacI"/>
    <property type="match status" value="1"/>
</dbReference>
<name>A0A5C1YD33_9MICO</name>
<evidence type="ECO:0000256" key="2">
    <source>
        <dbReference type="ARBA" id="ARBA00023125"/>
    </source>
</evidence>
<dbReference type="KEGG" id="ail:FLP10_05480"/>
<evidence type="ECO:0000256" key="3">
    <source>
        <dbReference type="ARBA" id="ARBA00023163"/>
    </source>
</evidence>
<sequence length="368" mass="38633">MTEAEKARAATIFDVARLAGVSHQTVSRVLNDLPNVRPATRDRVEAAIRQLRYVPSQAARALVTRRSRTLGLIMTGAPDFGPSATALHFNEAAREARYAVIMASLLETDAASLRSAAELLVRQNVEAVVLIAARRSAVDAVQGIELGVPLVAVASQGAAMTHRVSLDQFEGARRATSHLVELGHRDIRHIAGPGDSLDAAERIRGWRAVLGANGLVAREPLVGDWSPASGYRLGRELATDASCTAVFVANDQMALGVIHALADAGRAVPGDVSVVGFDDIPEAEHFAPPLTTVRQEFDLLGRDALATVLGLLGDEEAADPPLRAPALVERASTAAPRSATDPAGALVLPVASTKAPRGERDPAGGPSR</sequence>
<dbReference type="PROSITE" id="PS50932">
    <property type="entry name" value="HTH_LACI_2"/>
    <property type="match status" value="1"/>
</dbReference>
<evidence type="ECO:0000256" key="1">
    <source>
        <dbReference type="ARBA" id="ARBA00023015"/>
    </source>
</evidence>
<dbReference type="CDD" id="cd01392">
    <property type="entry name" value="HTH_LacI"/>
    <property type="match status" value="1"/>
</dbReference>
<keyword evidence="7" id="KW-1185">Reference proteome</keyword>
<dbReference type="PROSITE" id="PS00356">
    <property type="entry name" value="HTH_LACI_1"/>
    <property type="match status" value="1"/>
</dbReference>
<proteinExistence type="predicted"/>
<dbReference type="Pfam" id="PF13377">
    <property type="entry name" value="Peripla_BP_3"/>
    <property type="match status" value="1"/>
</dbReference>
<dbReference type="PRINTS" id="PR00036">
    <property type="entry name" value="HTHLACI"/>
</dbReference>
<dbReference type="CDD" id="cd01574">
    <property type="entry name" value="PBP1_LacI"/>
    <property type="match status" value="1"/>
</dbReference>
<dbReference type="Proteomes" id="UP000324678">
    <property type="component" value="Chromosome"/>
</dbReference>
<dbReference type="InterPro" id="IPR046335">
    <property type="entry name" value="LacI/GalR-like_sensor"/>
</dbReference>
<dbReference type="InterPro" id="IPR028082">
    <property type="entry name" value="Peripla_BP_I"/>
</dbReference>